<dbReference type="PANTHER" id="PTHR43105:SF14">
    <property type="entry name" value="FORMATE DEHYDROGENASE H"/>
    <property type="match status" value="1"/>
</dbReference>
<dbReference type="PROSITE" id="PS51669">
    <property type="entry name" value="4FE4S_MOW_BIS_MGD"/>
    <property type="match status" value="1"/>
</dbReference>
<protein>
    <submittedName>
        <fullName evidence="7">Formate dehydrogenase subunit alpha</fullName>
    </submittedName>
</protein>
<dbReference type="GO" id="GO:0022904">
    <property type="term" value="P:respiratory electron transport chain"/>
    <property type="evidence" value="ECO:0007669"/>
    <property type="project" value="TreeGrafter"/>
</dbReference>
<dbReference type="GO" id="GO:0051539">
    <property type="term" value="F:4 iron, 4 sulfur cluster binding"/>
    <property type="evidence" value="ECO:0007669"/>
    <property type="project" value="UniProtKB-KW"/>
</dbReference>
<evidence type="ECO:0000256" key="3">
    <source>
        <dbReference type="ARBA" id="ARBA00023002"/>
    </source>
</evidence>
<dbReference type="PROSITE" id="PS00551">
    <property type="entry name" value="MOLYBDOPTERIN_PROK_1"/>
    <property type="match status" value="1"/>
</dbReference>
<dbReference type="EMBL" id="LGFO01000031">
    <property type="protein sequence ID" value="KUK36873.1"/>
    <property type="molecule type" value="Genomic_DNA"/>
</dbReference>
<dbReference type="AlphaFoldDB" id="A0A101FGZ2"/>
<evidence type="ECO:0000256" key="1">
    <source>
        <dbReference type="ARBA" id="ARBA00022485"/>
    </source>
</evidence>
<accession>A0A101FGZ2</accession>
<reference evidence="8" key="1">
    <citation type="journal article" date="2015" name="MBio">
        <title>Genome-Resolved Metagenomic Analysis Reveals Roles for Candidate Phyla and Other Microbial Community Members in Biogeochemical Transformations in Oil Reservoirs.</title>
        <authorList>
            <person name="Hu P."/>
            <person name="Tom L."/>
            <person name="Singh A."/>
            <person name="Thomas B.C."/>
            <person name="Baker B.J."/>
            <person name="Piceno Y.M."/>
            <person name="Andersen G.L."/>
            <person name="Banfield J.F."/>
        </authorList>
    </citation>
    <scope>NUCLEOTIDE SEQUENCE [LARGE SCALE GENOMIC DNA]</scope>
</reference>
<evidence type="ECO:0000313" key="7">
    <source>
        <dbReference type="EMBL" id="KUK36873.1"/>
    </source>
</evidence>
<organism evidence="7 8">
    <name type="scientific">Thermacetogenium phaeum</name>
    <dbReference type="NCBI Taxonomy" id="85874"/>
    <lineage>
        <taxon>Bacteria</taxon>
        <taxon>Bacillati</taxon>
        <taxon>Bacillota</taxon>
        <taxon>Clostridia</taxon>
        <taxon>Thermoanaerobacterales</taxon>
        <taxon>Thermoanaerobacteraceae</taxon>
        <taxon>Thermacetogenium</taxon>
    </lineage>
</organism>
<dbReference type="InterPro" id="IPR006656">
    <property type="entry name" value="Mopterin_OxRdtase"/>
</dbReference>
<evidence type="ECO:0000313" key="8">
    <source>
        <dbReference type="Proteomes" id="UP000053326"/>
    </source>
</evidence>
<dbReference type="Pfam" id="PF04879">
    <property type="entry name" value="Molybdop_Fe4S4"/>
    <property type="match status" value="1"/>
</dbReference>
<dbReference type="Gene3D" id="2.20.25.90">
    <property type="entry name" value="ADC-like domains"/>
    <property type="match status" value="1"/>
</dbReference>
<dbReference type="Pfam" id="PF00384">
    <property type="entry name" value="Molybdopterin"/>
    <property type="match status" value="1"/>
</dbReference>
<evidence type="ECO:0000256" key="5">
    <source>
        <dbReference type="ARBA" id="ARBA00023014"/>
    </source>
</evidence>
<dbReference type="FunFam" id="2.20.25.90:FF:000006">
    <property type="entry name" value="Formate dehydrogenase alpha subunit"/>
    <property type="match status" value="1"/>
</dbReference>
<keyword evidence="2" id="KW-0479">Metal-binding</keyword>
<keyword evidence="3" id="KW-0560">Oxidoreductase</keyword>
<keyword evidence="1" id="KW-0004">4Fe-4S</keyword>
<comment type="caution">
    <text evidence="7">The sequence shown here is derived from an EMBL/GenBank/DDBJ whole genome shotgun (WGS) entry which is preliminary data.</text>
</comment>
<name>A0A101FGZ2_9THEO</name>
<evidence type="ECO:0000256" key="2">
    <source>
        <dbReference type="ARBA" id="ARBA00022723"/>
    </source>
</evidence>
<evidence type="ECO:0000259" key="6">
    <source>
        <dbReference type="PROSITE" id="PS51669"/>
    </source>
</evidence>
<evidence type="ECO:0000256" key="4">
    <source>
        <dbReference type="ARBA" id="ARBA00023004"/>
    </source>
</evidence>
<feature type="domain" description="4Fe-4S Mo/W bis-MGD-type" evidence="6">
    <location>
        <begin position="1"/>
        <end position="57"/>
    </location>
</feature>
<dbReference type="InterPro" id="IPR050123">
    <property type="entry name" value="Prok_molybdopt-oxidoreductase"/>
</dbReference>
<dbReference type="Proteomes" id="UP000053326">
    <property type="component" value="Unassembled WGS sequence"/>
</dbReference>
<dbReference type="InterPro" id="IPR006963">
    <property type="entry name" value="Mopterin_OxRdtase_4Fe-4S_dom"/>
</dbReference>
<keyword evidence="4" id="KW-0408">Iron</keyword>
<dbReference type="PATRIC" id="fig|85874.4.peg.1554"/>
<keyword evidence="5" id="KW-0411">Iron-sulfur</keyword>
<dbReference type="PANTHER" id="PTHR43105">
    <property type="entry name" value="RESPIRATORY NITRATE REDUCTASE"/>
    <property type="match status" value="1"/>
</dbReference>
<gene>
    <name evidence="7" type="ORF">XD66_0416</name>
</gene>
<dbReference type="GO" id="GO:0003954">
    <property type="term" value="F:NADH dehydrogenase activity"/>
    <property type="evidence" value="ECO:0007669"/>
    <property type="project" value="TreeGrafter"/>
</dbReference>
<dbReference type="GO" id="GO:0046872">
    <property type="term" value="F:metal ion binding"/>
    <property type="evidence" value="ECO:0007669"/>
    <property type="project" value="UniProtKB-KW"/>
</dbReference>
<dbReference type="SUPFAM" id="SSF53706">
    <property type="entry name" value="Formate dehydrogenase/DMSO reductase, domains 1-3"/>
    <property type="match status" value="1"/>
</dbReference>
<dbReference type="GO" id="GO:0016020">
    <property type="term" value="C:membrane"/>
    <property type="evidence" value="ECO:0007669"/>
    <property type="project" value="TreeGrafter"/>
</dbReference>
<dbReference type="SMART" id="SM00926">
    <property type="entry name" value="Molybdop_Fe4S4"/>
    <property type="match status" value="1"/>
</dbReference>
<dbReference type="Gene3D" id="3.40.50.740">
    <property type="match status" value="1"/>
</dbReference>
<proteinExistence type="predicted"/>
<sequence length="133" mass="14699">MEKILTVCPYCGTGCGLYLVIENGRVTGVEPDKLHPVNEGELCLKGYFGFEHIHSGDRLTTPLLKKEGRFLPVSWEEALDLVAARLTRIKEESGPDAFALFASARATNEENYVAQKFARAVMGTNNVDHCARL</sequence>
<dbReference type="InterPro" id="IPR027467">
    <property type="entry name" value="MopterinOxRdtase_cofactor_BS"/>
</dbReference>